<evidence type="ECO:0000313" key="3">
    <source>
        <dbReference type="Proteomes" id="UP000235786"/>
    </source>
</evidence>
<gene>
    <name evidence="2" type="ORF">L207DRAFT_575582</name>
</gene>
<feature type="compositionally biased region" description="Low complexity" evidence="1">
    <location>
        <begin position="43"/>
        <end position="61"/>
    </location>
</feature>
<evidence type="ECO:0000256" key="1">
    <source>
        <dbReference type="SAM" id="MobiDB-lite"/>
    </source>
</evidence>
<feature type="compositionally biased region" description="Polar residues" evidence="1">
    <location>
        <begin position="1"/>
        <end position="22"/>
    </location>
</feature>
<dbReference type="OrthoDB" id="3521514at2759"/>
<dbReference type="Proteomes" id="UP000235786">
    <property type="component" value="Unassembled WGS sequence"/>
</dbReference>
<keyword evidence="3" id="KW-1185">Reference proteome</keyword>
<evidence type="ECO:0000313" key="2">
    <source>
        <dbReference type="EMBL" id="PMD48939.1"/>
    </source>
</evidence>
<sequence>MSSSVSPSTCATQGSGKGSIQATSNVNNASTTSSESKNESPGTTSSTTQHQNTSNTSANQQDFSTFRIATFCNDKTDSQIMHQHSSTEASIHHHTSRLATHIEDIDATLTRSGGR</sequence>
<feature type="compositionally biased region" description="Low complexity" evidence="1">
    <location>
        <begin position="23"/>
        <end position="35"/>
    </location>
</feature>
<reference evidence="2 3" key="1">
    <citation type="submission" date="2016-04" db="EMBL/GenBank/DDBJ databases">
        <title>A degradative enzymes factory behind the ericoid mycorrhizal symbiosis.</title>
        <authorList>
            <consortium name="DOE Joint Genome Institute"/>
            <person name="Martino E."/>
            <person name="Morin E."/>
            <person name="Grelet G."/>
            <person name="Kuo A."/>
            <person name="Kohler A."/>
            <person name="Daghino S."/>
            <person name="Barry K."/>
            <person name="Choi C."/>
            <person name="Cichocki N."/>
            <person name="Clum A."/>
            <person name="Copeland A."/>
            <person name="Hainaut M."/>
            <person name="Haridas S."/>
            <person name="Labutti K."/>
            <person name="Lindquist E."/>
            <person name="Lipzen A."/>
            <person name="Khouja H.-R."/>
            <person name="Murat C."/>
            <person name="Ohm R."/>
            <person name="Olson A."/>
            <person name="Spatafora J."/>
            <person name="Veneault-Fourrey C."/>
            <person name="Henrissat B."/>
            <person name="Grigoriev I."/>
            <person name="Martin F."/>
            <person name="Perotto S."/>
        </authorList>
    </citation>
    <scope>NUCLEOTIDE SEQUENCE [LARGE SCALE GENOMIC DNA]</scope>
    <source>
        <strain evidence="2 3">F</strain>
    </source>
</reference>
<feature type="region of interest" description="Disordered" evidence="1">
    <location>
        <begin position="1"/>
        <end position="63"/>
    </location>
</feature>
<dbReference type="AlphaFoldDB" id="A0A2J6SDV7"/>
<proteinExistence type="predicted"/>
<organism evidence="2 3">
    <name type="scientific">Hyaloscypha variabilis (strain UAMH 11265 / GT02V1 / F)</name>
    <name type="common">Meliniomyces variabilis</name>
    <dbReference type="NCBI Taxonomy" id="1149755"/>
    <lineage>
        <taxon>Eukaryota</taxon>
        <taxon>Fungi</taxon>
        <taxon>Dikarya</taxon>
        <taxon>Ascomycota</taxon>
        <taxon>Pezizomycotina</taxon>
        <taxon>Leotiomycetes</taxon>
        <taxon>Helotiales</taxon>
        <taxon>Hyaloscyphaceae</taxon>
        <taxon>Hyaloscypha</taxon>
        <taxon>Hyaloscypha variabilis</taxon>
    </lineage>
</organism>
<accession>A0A2J6SDV7</accession>
<name>A0A2J6SDV7_HYAVF</name>
<dbReference type="EMBL" id="KZ613937">
    <property type="protein sequence ID" value="PMD48939.1"/>
    <property type="molecule type" value="Genomic_DNA"/>
</dbReference>
<protein>
    <submittedName>
        <fullName evidence="2">Uncharacterized protein</fullName>
    </submittedName>
</protein>